<comment type="caution">
    <text evidence="4">The sequence shown here is derived from an EMBL/GenBank/DDBJ whole genome shotgun (WGS) entry which is preliminary data.</text>
</comment>
<evidence type="ECO:0000259" key="3">
    <source>
        <dbReference type="Pfam" id="PF01370"/>
    </source>
</evidence>
<dbReference type="Pfam" id="PF01370">
    <property type="entry name" value="Epimerase"/>
    <property type="match status" value="1"/>
</dbReference>
<dbReference type="SUPFAM" id="SSF51735">
    <property type="entry name" value="NAD(P)-binding Rossmann-fold domains"/>
    <property type="match status" value="1"/>
</dbReference>
<evidence type="ECO:0000256" key="1">
    <source>
        <dbReference type="ARBA" id="ARBA00023002"/>
    </source>
</evidence>
<gene>
    <name evidence="4" type="ORF">AWRI4233_LOCUS9281</name>
</gene>
<dbReference type="PANTHER" id="PTHR10366:SF812">
    <property type="entry name" value="VPS9 DOMAIN-CONTAINING PROTEIN"/>
    <property type="match status" value="1"/>
</dbReference>
<evidence type="ECO:0000313" key="4">
    <source>
        <dbReference type="EMBL" id="CAD0100456.1"/>
    </source>
</evidence>
<dbReference type="PANTHER" id="PTHR10366">
    <property type="entry name" value="NAD DEPENDENT EPIMERASE/DEHYDRATASE"/>
    <property type="match status" value="1"/>
</dbReference>
<reference evidence="4" key="1">
    <citation type="submission" date="2020-06" db="EMBL/GenBank/DDBJ databases">
        <authorList>
            <person name="Onetto C."/>
        </authorList>
    </citation>
    <scope>NUCLEOTIDE SEQUENCE</scope>
</reference>
<dbReference type="AlphaFoldDB" id="A0A9N8PLM5"/>
<dbReference type="Gene3D" id="3.40.50.720">
    <property type="entry name" value="NAD(P)-binding Rossmann-like Domain"/>
    <property type="match status" value="2"/>
</dbReference>
<sequence length="311" mass="34904">MSSSLIFITGGTGFIGSHVTLAVLRSGYRVRLSVRRPDQEAAIRKLFPAYQSQIETVVIPDITRREAFVEALKDVDHVFHLASPMPGQGEDVKEDYVDPAVHGTTSMLYAALDYPQIKKNTGEVLPIDLDMEEFKQKGMQGHGSKYRASKILAHQATRDFLQKEKPSYTVLTFHPSFVLGEDFAQESPEQMRGMMSFLWMSLSLEKPILASAWVHVDDVAQAHVNAITTSTPIPSGTEFILSAPPFPWEEAIAHLEETYPFVECKLQGPFGPIYELQYLAAENILDIKWTSKEKTMNDVMNQQLSLRANRA</sequence>
<name>A0A9N8PLM5_9PEZI</name>
<dbReference type="InterPro" id="IPR001509">
    <property type="entry name" value="Epimerase_deHydtase"/>
</dbReference>
<comment type="similarity">
    <text evidence="2">Belongs to the NAD(P)-dependent epimerase/dehydratase family. Dihydroflavonol-4-reductase subfamily.</text>
</comment>
<keyword evidence="1" id="KW-0560">Oxidoreductase</keyword>
<feature type="domain" description="NAD-dependent epimerase/dehydratase" evidence="3">
    <location>
        <begin position="6"/>
        <end position="234"/>
    </location>
</feature>
<organism evidence="4 5">
    <name type="scientific">Aureobasidium mustum</name>
    <dbReference type="NCBI Taxonomy" id="2773714"/>
    <lineage>
        <taxon>Eukaryota</taxon>
        <taxon>Fungi</taxon>
        <taxon>Dikarya</taxon>
        <taxon>Ascomycota</taxon>
        <taxon>Pezizomycotina</taxon>
        <taxon>Dothideomycetes</taxon>
        <taxon>Dothideomycetidae</taxon>
        <taxon>Dothideales</taxon>
        <taxon>Saccotheciaceae</taxon>
        <taxon>Aureobasidium</taxon>
    </lineage>
</organism>
<protein>
    <recommendedName>
        <fullName evidence="3">NAD-dependent epimerase/dehydratase domain-containing protein</fullName>
    </recommendedName>
</protein>
<accession>A0A9N8PLM5</accession>
<dbReference type="GO" id="GO:0016616">
    <property type="term" value="F:oxidoreductase activity, acting on the CH-OH group of donors, NAD or NADP as acceptor"/>
    <property type="evidence" value="ECO:0007669"/>
    <property type="project" value="TreeGrafter"/>
</dbReference>
<evidence type="ECO:0000256" key="2">
    <source>
        <dbReference type="ARBA" id="ARBA00023445"/>
    </source>
</evidence>
<proteinExistence type="inferred from homology"/>
<evidence type="ECO:0000313" key="5">
    <source>
        <dbReference type="Proteomes" id="UP000714618"/>
    </source>
</evidence>
<keyword evidence="5" id="KW-1185">Reference proteome</keyword>
<dbReference type="Proteomes" id="UP000714618">
    <property type="component" value="Unassembled WGS sequence"/>
</dbReference>
<dbReference type="InterPro" id="IPR036291">
    <property type="entry name" value="NAD(P)-bd_dom_sf"/>
</dbReference>
<dbReference type="EMBL" id="CAIJEO010000012">
    <property type="protein sequence ID" value="CAD0100456.1"/>
    <property type="molecule type" value="Genomic_DNA"/>
</dbReference>
<dbReference type="OrthoDB" id="2735536at2759"/>
<dbReference type="InterPro" id="IPR050425">
    <property type="entry name" value="NAD(P)_dehydrat-like"/>
</dbReference>